<dbReference type="Proteomes" id="UP001156627">
    <property type="component" value="Unassembled WGS sequence"/>
</dbReference>
<accession>A0ABQ5X9Q4</accession>
<organism evidence="2 3">
    <name type="scientific">Dyella flagellata</name>
    <dbReference type="NCBI Taxonomy" id="1867833"/>
    <lineage>
        <taxon>Bacteria</taxon>
        <taxon>Pseudomonadati</taxon>
        <taxon>Pseudomonadota</taxon>
        <taxon>Gammaproteobacteria</taxon>
        <taxon>Lysobacterales</taxon>
        <taxon>Rhodanobacteraceae</taxon>
        <taxon>Dyella</taxon>
    </lineage>
</organism>
<dbReference type="RefSeq" id="WP_284331073.1">
    <property type="nucleotide sequence ID" value="NZ_BSOA01000008.1"/>
</dbReference>
<gene>
    <name evidence="2" type="ORF">GCM10007898_11980</name>
</gene>
<proteinExistence type="predicted"/>
<feature type="compositionally biased region" description="Basic and acidic residues" evidence="1">
    <location>
        <begin position="88"/>
        <end position="97"/>
    </location>
</feature>
<reference evidence="3" key="1">
    <citation type="journal article" date="2019" name="Int. J. Syst. Evol. Microbiol.">
        <title>The Global Catalogue of Microorganisms (GCM) 10K type strain sequencing project: providing services to taxonomists for standard genome sequencing and annotation.</title>
        <authorList>
            <consortium name="The Broad Institute Genomics Platform"/>
            <consortium name="The Broad Institute Genome Sequencing Center for Infectious Disease"/>
            <person name="Wu L."/>
            <person name="Ma J."/>
        </authorList>
    </citation>
    <scope>NUCLEOTIDE SEQUENCE [LARGE SCALE GENOMIC DNA]</scope>
    <source>
        <strain evidence="3">NBRC 111981</strain>
    </source>
</reference>
<evidence type="ECO:0000256" key="1">
    <source>
        <dbReference type="SAM" id="MobiDB-lite"/>
    </source>
</evidence>
<keyword evidence="3" id="KW-1185">Reference proteome</keyword>
<feature type="region of interest" description="Disordered" evidence="1">
    <location>
        <begin position="55"/>
        <end position="97"/>
    </location>
</feature>
<dbReference type="EMBL" id="BSOA01000008">
    <property type="protein sequence ID" value="GLQ87632.1"/>
    <property type="molecule type" value="Genomic_DNA"/>
</dbReference>
<evidence type="ECO:0000313" key="2">
    <source>
        <dbReference type="EMBL" id="GLQ87632.1"/>
    </source>
</evidence>
<name>A0ABQ5X9Q4_9GAMM</name>
<sequence length="97" mass="10528">MADTIQWLETIGKNAKLRHAPAEELAQTLALADASEALKAAVMCQDRAPLSVEFGHKAMKSDHGSNAIPHGDEPDPEHDEDPCGPSRPDQDKPPHDR</sequence>
<protein>
    <submittedName>
        <fullName evidence="2">Uncharacterized protein</fullName>
    </submittedName>
</protein>
<evidence type="ECO:0000313" key="3">
    <source>
        <dbReference type="Proteomes" id="UP001156627"/>
    </source>
</evidence>
<comment type="caution">
    <text evidence="2">The sequence shown here is derived from an EMBL/GenBank/DDBJ whole genome shotgun (WGS) entry which is preliminary data.</text>
</comment>